<feature type="binding site" evidence="9">
    <location>
        <position position="122"/>
    </location>
    <ligand>
        <name>Mg(2+)</name>
        <dbReference type="ChEBI" id="CHEBI:18420"/>
    </ligand>
</feature>
<evidence type="ECO:0000256" key="11">
    <source>
        <dbReference type="RuleBase" id="RU003947"/>
    </source>
</evidence>
<sequence>MLLAYPLSVHAQKRKNLIFMISDGFGMTSEAMAREFMRYGNEDTMNWASTMDTMLVGTSRTRSSSSLVTDSGAGATAFSCGTKSYNGGIGITSDKKPCGTVLEAAKSKGYRTGLVSTARITHATPAAFAAHVANRGMEDLIALQEIGNNTITHSVDLMFGGGRCQFLPKSHDDGCRSDEIDVLELAKRAGYTRLADRDAFDSLDTASVRLPVLGLFAESHMSFEIDRDEKEQPSLAEMTTKALQILDRNSQDGPGFFIMIEGARIDMAGHDNDPATHLRDILQYWEAVAAVRKFVDSHSDTLLVSTSDHETGGLTLGIDPQYEWHPEVLAPVRKSAELICSEMKRMSSDKLRDHVVNSVLPNYLGISDAGDGEVLNILSAATSPTKLCKRMVGQTVSARAHIGWTTGGHTGADVGLYAYGAGAGGLRGSYENTQIGAFLARYLDVSMGSLTKALVNEVTEQHGFSDGSSDSA</sequence>
<keyword evidence="7 9" id="KW-0460">Magnesium</keyword>
<evidence type="ECO:0000256" key="6">
    <source>
        <dbReference type="ARBA" id="ARBA00022833"/>
    </source>
</evidence>
<dbReference type="GO" id="GO:0000329">
    <property type="term" value="C:fungal-type vacuole membrane"/>
    <property type="evidence" value="ECO:0007669"/>
    <property type="project" value="TreeGrafter"/>
</dbReference>
<dbReference type="RefSeq" id="XP_040745219.1">
    <property type="nucleotide sequence ID" value="XM_040889151.1"/>
</dbReference>
<evidence type="ECO:0000313" key="12">
    <source>
        <dbReference type="EMBL" id="ORX71795.1"/>
    </source>
</evidence>
<feature type="binding site" evidence="9">
    <location>
        <position position="409"/>
    </location>
    <ligand>
        <name>Zn(2+)</name>
        <dbReference type="ChEBI" id="CHEBI:29105"/>
        <label>2</label>
    </ligand>
</feature>
<comment type="similarity">
    <text evidence="1 10">Belongs to the alkaline phosphatase family.</text>
</comment>
<evidence type="ECO:0000256" key="5">
    <source>
        <dbReference type="ARBA" id="ARBA00022801"/>
    </source>
</evidence>
<dbReference type="Gene3D" id="1.10.60.40">
    <property type="match status" value="1"/>
</dbReference>
<dbReference type="SUPFAM" id="SSF53649">
    <property type="entry name" value="Alkaline phosphatase-like"/>
    <property type="match status" value="1"/>
</dbReference>
<dbReference type="InterPro" id="IPR001952">
    <property type="entry name" value="Alkaline_phosphatase"/>
</dbReference>
<dbReference type="OrthoDB" id="7392499at2759"/>
<dbReference type="PROSITE" id="PS00123">
    <property type="entry name" value="ALKALINE_PHOSPHATASE"/>
    <property type="match status" value="1"/>
</dbReference>
<keyword evidence="6 9" id="KW-0862">Zinc</keyword>
<dbReference type="PRINTS" id="PR00113">
    <property type="entry name" value="ALKPHPHTASE"/>
</dbReference>
<evidence type="ECO:0000256" key="8">
    <source>
        <dbReference type="PIRSR" id="PIRSR601952-1"/>
    </source>
</evidence>
<feature type="binding site" evidence="9">
    <location>
        <position position="124"/>
    </location>
    <ligand>
        <name>Mg(2+)</name>
        <dbReference type="ChEBI" id="CHEBI:18420"/>
    </ligand>
</feature>
<evidence type="ECO:0000256" key="7">
    <source>
        <dbReference type="ARBA" id="ARBA00022842"/>
    </source>
</evidence>
<protein>
    <recommendedName>
        <fullName evidence="2 11">Alkaline phosphatase</fullName>
        <ecNumber evidence="2 11">3.1.3.1</ecNumber>
    </recommendedName>
</protein>
<feature type="active site" description="Phosphoserine intermediate" evidence="8">
    <location>
        <position position="71"/>
    </location>
</feature>
<comment type="cofactor">
    <cofactor evidence="9">
        <name>Zn(2+)</name>
        <dbReference type="ChEBI" id="CHEBI:29105"/>
    </cofactor>
    <text evidence="9">Binds 2 Zn(2+) ions.</text>
</comment>
<feature type="binding site" evidence="9">
    <location>
        <position position="23"/>
    </location>
    <ligand>
        <name>Mg(2+)</name>
        <dbReference type="ChEBI" id="CHEBI:18420"/>
    </ligand>
</feature>
<evidence type="ECO:0000256" key="4">
    <source>
        <dbReference type="ARBA" id="ARBA00022723"/>
    </source>
</evidence>
<reference evidence="12 13" key="1">
    <citation type="submission" date="2016-07" db="EMBL/GenBank/DDBJ databases">
        <title>Pervasive Adenine N6-methylation of Active Genes in Fungi.</title>
        <authorList>
            <consortium name="DOE Joint Genome Institute"/>
            <person name="Mondo S.J."/>
            <person name="Dannebaum R.O."/>
            <person name="Kuo R.C."/>
            <person name="Labutti K."/>
            <person name="Haridas S."/>
            <person name="Kuo A."/>
            <person name="Salamov A."/>
            <person name="Ahrendt S.R."/>
            <person name="Lipzen A."/>
            <person name="Sullivan W."/>
            <person name="Andreopoulos W.B."/>
            <person name="Clum A."/>
            <person name="Lindquist E."/>
            <person name="Daum C."/>
            <person name="Ramamoorthy G.K."/>
            <person name="Gryganskyi A."/>
            <person name="Culley D."/>
            <person name="Magnuson J.K."/>
            <person name="James T.Y."/>
            <person name="O'Malley M.A."/>
            <person name="Stajich J.E."/>
            <person name="Spatafora J.W."/>
            <person name="Visel A."/>
            <person name="Grigoriev I.V."/>
        </authorList>
    </citation>
    <scope>NUCLEOTIDE SEQUENCE [LARGE SCALE GENOMIC DNA]</scope>
    <source>
        <strain evidence="12 13">ATCC 12442</strain>
    </source>
</reference>
<dbReference type="PANTHER" id="PTHR11596:SF5">
    <property type="entry name" value="ALKALINE PHOSPHATASE"/>
    <property type="match status" value="1"/>
</dbReference>
<organism evidence="12 13">
    <name type="scientific">Linderina pennispora</name>
    <dbReference type="NCBI Taxonomy" id="61395"/>
    <lineage>
        <taxon>Eukaryota</taxon>
        <taxon>Fungi</taxon>
        <taxon>Fungi incertae sedis</taxon>
        <taxon>Zoopagomycota</taxon>
        <taxon>Kickxellomycotina</taxon>
        <taxon>Kickxellomycetes</taxon>
        <taxon>Kickxellales</taxon>
        <taxon>Kickxellaceae</taxon>
        <taxon>Linderina</taxon>
    </lineage>
</organism>
<dbReference type="STRING" id="61395.A0A1Y1WEH5"/>
<feature type="binding site" evidence="9">
    <location>
        <position position="308"/>
    </location>
    <ligand>
        <name>Zn(2+)</name>
        <dbReference type="ChEBI" id="CHEBI:29105"/>
        <label>2</label>
    </ligand>
</feature>
<dbReference type="GO" id="GO:0046872">
    <property type="term" value="F:metal ion binding"/>
    <property type="evidence" value="ECO:0007669"/>
    <property type="project" value="UniProtKB-KW"/>
</dbReference>
<dbReference type="GO" id="GO:0004035">
    <property type="term" value="F:alkaline phosphatase activity"/>
    <property type="evidence" value="ECO:0007669"/>
    <property type="project" value="UniProtKB-EC"/>
</dbReference>
<keyword evidence="4 9" id="KW-0479">Metal-binding</keyword>
<proteinExistence type="inferred from homology"/>
<feature type="binding site" evidence="9">
    <location>
        <position position="23"/>
    </location>
    <ligand>
        <name>Zn(2+)</name>
        <dbReference type="ChEBI" id="CHEBI:29105"/>
        <label>2</label>
    </ligand>
</feature>
<comment type="catalytic activity">
    <reaction evidence="11">
        <text>a phosphate monoester + H2O = an alcohol + phosphate</text>
        <dbReference type="Rhea" id="RHEA:15017"/>
        <dbReference type="ChEBI" id="CHEBI:15377"/>
        <dbReference type="ChEBI" id="CHEBI:30879"/>
        <dbReference type="ChEBI" id="CHEBI:43474"/>
        <dbReference type="ChEBI" id="CHEBI:67140"/>
        <dbReference type="EC" id="3.1.3.1"/>
    </reaction>
</comment>
<name>A0A1Y1WEH5_9FUNG</name>
<dbReference type="InterPro" id="IPR018299">
    <property type="entry name" value="Alkaline_phosphatase_AS"/>
</dbReference>
<comment type="cofactor">
    <cofactor evidence="9">
        <name>Mg(2+)</name>
        <dbReference type="ChEBI" id="CHEBI:18420"/>
    </cofactor>
    <text evidence="9">Binds 1 Mg(2+) ion.</text>
</comment>
<evidence type="ECO:0000313" key="13">
    <source>
        <dbReference type="Proteomes" id="UP000193922"/>
    </source>
</evidence>
<dbReference type="AlphaFoldDB" id="A0A1Y1WEH5"/>
<dbReference type="CDD" id="cd16012">
    <property type="entry name" value="ALP"/>
    <property type="match status" value="1"/>
</dbReference>
<keyword evidence="3" id="KW-0597">Phosphoprotein</keyword>
<dbReference type="Proteomes" id="UP000193922">
    <property type="component" value="Unassembled WGS sequence"/>
</dbReference>
<dbReference type="Gene3D" id="3.40.720.10">
    <property type="entry name" value="Alkaline Phosphatase, subunit A"/>
    <property type="match status" value="1"/>
</dbReference>
<evidence type="ECO:0000256" key="1">
    <source>
        <dbReference type="ARBA" id="ARBA00005984"/>
    </source>
</evidence>
<evidence type="ECO:0000256" key="2">
    <source>
        <dbReference type="ARBA" id="ARBA00012647"/>
    </source>
</evidence>
<dbReference type="InterPro" id="IPR017850">
    <property type="entry name" value="Alkaline_phosphatase_core_sf"/>
</dbReference>
<feature type="binding site" evidence="9">
    <location>
        <position position="309"/>
    </location>
    <ligand>
        <name>Zn(2+)</name>
        <dbReference type="ChEBI" id="CHEBI:29105"/>
        <label>2</label>
    </ligand>
</feature>
<gene>
    <name evidence="12" type="ORF">DL89DRAFT_274174</name>
</gene>
<feature type="binding site" evidence="9">
    <location>
        <position position="266"/>
    </location>
    <ligand>
        <name>Zn(2+)</name>
        <dbReference type="ChEBI" id="CHEBI:29105"/>
        <label>2</label>
    </ligand>
</feature>
<accession>A0A1Y1WEH5</accession>
<evidence type="ECO:0000256" key="3">
    <source>
        <dbReference type="ARBA" id="ARBA00022553"/>
    </source>
</evidence>
<feature type="binding site" evidence="9">
    <location>
        <position position="270"/>
    </location>
    <ligand>
        <name>Zn(2+)</name>
        <dbReference type="ChEBI" id="CHEBI:29105"/>
        <label>2</label>
    </ligand>
</feature>
<dbReference type="PANTHER" id="PTHR11596">
    <property type="entry name" value="ALKALINE PHOSPHATASE"/>
    <property type="match status" value="1"/>
</dbReference>
<evidence type="ECO:0000256" key="10">
    <source>
        <dbReference type="RuleBase" id="RU003946"/>
    </source>
</evidence>
<evidence type="ECO:0000256" key="9">
    <source>
        <dbReference type="PIRSR" id="PIRSR601952-2"/>
    </source>
</evidence>
<dbReference type="Pfam" id="PF00245">
    <property type="entry name" value="Alk_phosphatase"/>
    <property type="match status" value="1"/>
</dbReference>
<dbReference type="EMBL" id="MCFD01000003">
    <property type="protein sequence ID" value="ORX71795.1"/>
    <property type="molecule type" value="Genomic_DNA"/>
</dbReference>
<dbReference type="GeneID" id="63805799"/>
<comment type="caution">
    <text evidence="12">The sequence shown here is derived from an EMBL/GenBank/DDBJ whole genome shotgun (WGS) entry which is preliminary data.</text>
</comment>
<keyword evidence="5 11" id="KW-0378">Hydrolase</keyword>
<feature type="binding site" evidence="9">
    <location>
        <position position="261"/>
    </location>
    <ligand>
        <name>Mg(2+)</name>
        <dbReference type="ChEBI" id="CHEBI:18420"/>
    </ligand>
</feature>
<dbReference type="EC" id="3.1.3.1" evidence="2 11"/>
<keyword evidence="13" id="KW-1185">Reference proteome</keyword>
<dbReference type="SMART" id="SM00098">
    <property type="entry name" value="alkPPc"/>
    <property type="match status" value="1"/>
</dbReference>